<proteinExistence type="predicted"/>
<evidence type="ECO:0000313" key="1">
    <source>
        <dbReference type="EMBL" id="MCS3921092.1"/>
    </source>
</evidence>
<accession>A0ABT2ET31</accession>
<dbReference type="EMBL" id="JANUCP010000009">
    <property type="protein sequence ID" value="MCS3921092.1"/>
    <property type="molecule type" value="Genomic_DNA"/>
</dbReference>
<comment type="caution">
    <text evidence="1">The sequence shown here is derived from an EMBL/GenBank/DDBJ whole genome shotgun (WGS) entry which is preliminary data.</text>
</comment>
<evidence type="ECO:0008006" key="3">
    <source>
        <dbReference type="Google" id="ProtNLM"/>
    </source>
</evidence>
<dbReference type="Gene3D" id="2.60.40.4070">
    <property type="match status" value="1"/>
</dbReference>
<evidence type="ECO:0000313" key="2">
    <source>
        <dbReference type="Proteomes" id="UP001204798"/>
    </source>
</evidence>
<sequence length="615" mass="70522">MTLCLLLLSPFATKTFSQPPDPSQIPEPQIAYALHATWDPDLTDNNPSVCTTSGTVAIPSFHFYAGWKDGAPAFFSVDWVLIEELTNEHQPQVWYFESPQGESGFPYGCTMPPVNDPENWNWTTWSFAPMIGFAMHNTAYRVTVQWRYGVYMKGERGPFQTSITINVQNLVVTSPDVGRVLRWDPEKGIADTSFSYNIECAQRKQVQVTVKIYDMNRNLVYELTEQKICPGSYSFTWDGTVNTGYYEYPPDEGSNIAPSGLYTFDVEVIANPYDRDAVRSQALTVVPGPVEYFGYDDGGTPEDESDDNYLYYLRWYALYSGRDASYGEIWLYDPDLVRVKTWIVPVLQCVVHEDCDGLTVNPSGETHGIIIPVPVSLMEKEGIYRFVLHFYDNYADTYRNHQIKAALEVNATESLKVFHIEDDWMVTSEGVELKVPVNALEVKNAFRRAGWIVHTAGSKCNGKTCVLPSACTKVPYRETLPTPDQPGYSRKYFYYYAKRKEGKYVHVIGAAYETDPRTTLPTDLVWGRSNWIERYSYVFVRLIRETFHGQADYFIKQTLIHELGHQFELAHHPFGEAPYTRNGKFCVMMEGAPSFKKDIEFCEDCLRRIRNYNWK</sequence>
<reference evidence="1 2" key="1">
    <citation type="submission" date="2022-08" db="EMBL/GenBank/DDBJ databases">
        <title>Bacterial and archaeal communities from various locations to study Microbial Dark Matter (Phase II).</title>
        <authorList>
            <person name="Stepanauskas R."/>
        </authorList>
    </citation>
    <scope>NUCLEOTIDE SEQUENCE [LARGE SCALE GENOMIC DNA]</scope>
    <source>
        <strain evidence="1 2">PD1</strain>
    </source>
</reference>
<protein>
    <recommendedName>
        <fullName evidence="3">FlgD Ig-like domain-containing protein</fullName>
    </recommendedName>
</protein>
<keyword evidence="2" id="KW-1185">Reference proteome</keyword>
<name>A0ABT2ET31_9BACT</name>
<dbReference type="RefSeq" id="WP_259101907.1">
    <property type="nucleotide sequence ID" value="NZ_CP130454.1"/>
</dbReference>
<organism evidence="1 2">
    <name type="scientific">Candidatus Fervidibacter sacchari</name>
    <dbReference type="NCBI Taxonomy" id="1448929"/>
    <lineage>
        <taxon>Bacteria</taxon>
        <taxon>Candidatus Fervidibacterota</taxon>
        <taxon>Candidatus Fervidibacter</taxon>
    </lineage>
</organism>
<dbReference type="Proteomes" id="UP001204798">
    <property type="component" value="Unassembled WGS sequence"/>
</dbReference>
<gene>
    <name evidence="1" type="ORF">M2350_003533</name>
</gene>